<dbReference type="KEGG" id="rpe:RPE_0072"/>
<gene>
    <name evidence="1" type="ordered locus">RPE_0072</name>
</gene>
<sequence length="184" mass="20150">MRRRIADGRLEHSRAADGGKRVTAELAASSRKLRAFLGEALQDHCALGLVEVAIEQAAEMIDVQSRNRLVHCVRPVTLVTVVSLQRFRRTFNRFDAAHDRARSMKESCASNRETARTYRNCISLLASLAAAGSLRLICHQDRPAGATTTSIALPLARSAAGKPRGHRSAAPRVRAIAPMEIMRS</sequence>
<name>Q07VK1_RHOP5</name>
<accession>Q07VK1</accession>
<reference evidence="1" key="1">
    <citation type="submission" date="2006-09" db="EMBL/GenBank/DDBJ databases">
        <title>Complete sequence of Rhodopseudomonas palustris BisA53.</title>
        <authorList>
            <consortium name="US DOE Joint Genome Institute"/>
            <person name="Copeland A."/>
            <person name="Lucas S."/>
            <person name="Lapidus A."/>
            <person name="Barry K."/>
            <person name="Detter J.C."/>
            <person name="Glavina del Rio T."/>
            <person name="Hammon N."/>
            <person name="Israni S."/>
            <person name="Dalin E."/>
            <person name="Tice H."/>
            <person name="Pitluck S."/>
            <person name="Chain P."/>
            <person name="Malfatti S."/>
            <person name="Shin M."/>
            <person name="Vergez L."/>
            <person name="Schmutz J."/>
            <person name="Larimer F."/>
            <person name="Land M."/>
            <person name="Hauser L."/>
            <person name="Pelletier D.A."/>
            <person name="Kyrpides N."/>
            <person name="Kim E."/>
            <person name="Harwood C.S."/>
            <person name="Oda Y."/>
            <person name="Richardson P."/>
        </authorList>
    </citation>
    <scope>NUCLEOTIDE SEQUENCE [LARGE SCALE GENOMIC DNA]</scope>
    <source>
        <strain evidence="1">BisA53</strain>
    </source>
</reference>
<dbReference type="AlphaFoldDB" id="Q07VK1"/>
<proteinExistence type="predicted"/>
<evidence type="ECO:0000313" key="1">
    <source>
        <dbReference type="EMBL" id="ABJ04033.1"/>
    </source>
</evidence>
<dbReference type="HOGENOM" id="CLU_1467134_0_0_5"/>
<organism evidence="1">
    <name type="scientific">Rhodopseudomonas palustris (strain BisA53)</name>
    <dbReference type="NCBI Taxonomy" id="316055"/>
    <lineage>
        <taxon>Bacteria</taxon>
        <taxon>Pseudomonadati</taxon>
        <taxon>Pseudomonadota</taxon>
        <taxon>Alphaproteobacteria</taxon>
        <taxon>Hyphomicrobiales</taxon>
        <taxon>Nitrobacteraceae</taxon>
        <taxon>Rhodopseudomonas</taxon>
    </lineage>
</organism>
<protein>
    <submittedName>
        <fullName evidence="1">Uncharacterized protein</fullName>
    </submittedName>
</protein>
<dbReference type="EMBL" id="CP000463">
    <property type="protein sequence ID" value="ABJ04033.1"/>
    <property type="molecule type" value="Genomic_DNA"/>
</dbReference>
<dbReference type="STRING" id="316055.RPE_0072"/>